<evidence type="ECO:0000256" key="3">
    <source>
        <dbReference type="SAM" id="SignalP"/>
    </source>
</evidence>
<evidence type="ECO:0000313" key="6">
    <source>
        <dbReference type="Proteomes" id="UP000010467"/>
    </source>
</evidence>
<dbReference type="InterPro" id="IPR051201">
    <property type="entry name" value="Chloro_Bact_Ser_Proteases"/>
</dbReference>
<dbReference type="PROSITE" id="PS50106">
    <property type="entry name" value="PDZ"/>
    <property type="match status" value="1"/>
</dbReference>
<feature type="signal peptide" evidence="3">
    <location>
        <begin position="1"/>
        <end position="20"/>
    </location>
</feature>
<reference evidence="6" key="1">
    <citation type="submission" date="2012-03" db="EMBL/GenBank/DDBJ databases">
        <title>Complete sequence of chromosome of Deinococcus peraridilitoris DSM 19664.</title>
        <authorList>
            <person name="Lucas S."/>
            <person name="Copeland A."/>
            <person name="Lapidus A."/>
            <person name="Glavina del Rio T."/>
            <person name="Dalin E."/>
            <person name="Tice H."/>
            <person name="Bruce D."/>
            <person name="Goodwin L."/>
            <person name="Pitluck S."/>
            <person name="Peters L."/>
            <person name="Mikhailova N."/>
            <person name="Lu M."/>
            <person name="Kyrpides N."/>
            <person name="Mavromatis K."/>
            <person name="Ivanova N."/>
            <person name="Brettin T."/>
            <person name="Detter J.C."/>
            <person name="Han C."/>
            <person name="Larimer F."/>
            <person name="Land M."/>
            <person name="Hauser L."/>
            <person name="Markowitz V."/>
            <person name="Cheng J.-F."/>
            <person name="Hugenholtz P."/>
            <person name="Woyke T."/>
            <person name="Wu D."/>
            <person name="Pukall R."/>
            <person name="Steenblock K."/>
            <person name="Brambilla E."/>
            <person name="Klenk H.-P."/>
            <person name="Eisen J.A."/>
        </authorList>
    </citation>
    <scope>NUCLEOTIDE SEQUENCE [LARGE SCALE GENOMIC DNA]</scope>
    <source>
        <strain evidence="6">DSM 19664 / LMG 22246 / CIP 109416 / KR-200</strain>
    </source>
</reference>
<dbReference type="InterPro" id="IPR001940">
    <property type="entry name" value="Peptidase_S1C"/>
</dbReference>
<evidence type="ECO:0000259" key="4">
    <source>
        <dbReference type="PROSITE" id="PS50106"/>
    </source>
</evidence>
<dbReference type="PATRIC" id="fig|937777.3.peg.2988"/>
<evidence type="ECO:0000256" key="1">
    <source>
        <dbReference type="ARBA" id="ARBA00022670"/>
    </source>
</evidence>
<dbReference type="Pfam" id="PF13365">
    <property type="entry name" value="Trypsin_2"/>
    <property type="match status" value="1"/>
</dbReference>
<dbReference type="SMART" id="SM00228">
    <property type="entry name" value="PDZ"/>
    <property type="match status" value="1"/>
</dbReference>
<dbReference type="Proteomes" id="UP000010467">
    <property type="component" value="Chromosome"/>
</dbReference>
<feature type="chain" id="PRO_5003939043" evidence="3">
    <location>
        <begin position="21"/>
        <end position="370"/>
    </location>
</feature>
<dbReference type="SUPFAM" id="SSF50494">
    <property type="entry name" value="Trypsin-like serine proteases"/>
    <property type="match status" value="1"/>
</dbReference>
<dbReference type="STRING" id="937777.Deipe_2972"/>
<dbReference type="GO" id="GO:0004252">
    <property type="term" value="F:serine-type endopeptidase activity"/>
    <property type="evidence" value="ECO:0007669"/>
    <property type="project" value="InterPro"/>
</dbReference>
<dbReference type="Gene3D" id="2.30.42.10">
    <property type="match status" value="1"/>
</dbReference>
<feature type="domain" description="PDZ" evidence="4">
    <location>
        <begin position="242"/>
        <end position="356"/>
    </location>
</feature>
<evidence type="ECO:0000313" key="5">
    <source>
        <dbReference type="EMBL" id="AFZ68425.1"/>
    </source>
</evidence>
<organism evidence="5 6">
    <name type="scientific">Deinococcus peraridilitoris (strain DSM 19664 / LMG 22246 / CIP 109416 / KR-200)</name>
    <dbReference type="NCBI Taxonomy" id="937777"/>
    <lineage>
        <taxon>Bacteria</taxon>
        <taxon>Thermotogati</taxon>
        <taxon>Deinococcota</taxon>
        <taxon>Deinococci</taxon>
        <taxon>Deinococcales</taxon>
        <taxon>Deinococcaceae</taxon>
        <taxon>Deinococcus</taxon>
    </lineage>
</organism>
<name>L0A5X9_DEIPD</name>
<dbReference type="Pfam" id="PF13180">
    <property type="entry name" value="PDZ_2"/>
    <property type="match status" value="1"/>
</dbReference>
<proteinExistence type="predicted"/>
<keyword evidence="6" id="KW-1185">Reference proteome</keyword>
<protein>
    <submittedName>
        <fullName evidence="5">Trypsin-like serine protease with C-terminal PDZ domain protein</fullName>
    </submittedName>
</protein>
<dbReference type="AlphaFoldDB" id="L0A5X9"/>
<dbReference type="EMBL" id="CP003382">
    <property type="protein sequence ID" value="AFZ68425.1"/>
    <property type="molecule type" value="Genomic_DNA"/>
</dbReference>
<evidence type="ECO:0000256" key="2">
    <source>
        <dbReference type="ARBA" id="ARBA00022801"/>
    </source>
</evidence>
<dbReference type="SUPFAM" id="SSF50156">
    <property type="entry name" value="PDZ domain-like"/>
    <property type="match status" value="1"/>
</dbReference>
<dbReference type="KEGG" id="dpd:Deipe_2972"/>
<dbReference type="eggNOG" id="COG0265">
    <property type="taxonomic scope" value="Bacteria"/>
</dbReference>
<keyword evidence="2" id="KW-0378">Hydrolase</keyword>
<keyword evidence="1 5" id="KW-0645">Protease</keyword>
<keyword evidence="3" id="KW-0732">Signal</keyword>
<gene>
    <name evidence="5" type="ordered locus">Deipe_2972</name>
</gene>
<dbReference type="GO" id="GO:0006508">
    <property type="term" value="P:proteolysis"/>
    <property type="evidence" value="ECO:0007669"/>
    <property type="project" value="UniProtKB-KW"/>
</dbReference>
<accession>L0A5X9</accession>
<dbReference type="PANTHER" id="PTHR43343:SF3">
    <property type="entry name" value="PROTEASE DO-LIKE 8, CHLOROPLASTIC"/>
    <property type="match status" value="1"/>
</dbReference>
<dbReference type="HOGENOM" id="CLU_747469_0_0_0"/>
<dbReference type="PRINTS" id="PR00834">
    <property type="entry name" value="PROTEASES2C"/>
</dbReference>
<dbReference type="InterPro" id="IPR009003">
    <property type="entry name" value="Peptidase_S1_PA"/>
</dbReference>
<dbReference type="PANTHER" id="PTHR43343">
    <property type="entry name" value="PEPTIDASE S12"/>
    <property type="match status" value="1"/>
</dbReference>
<dbReference type="InterPro" id="IPR036034">
    <property type="entry name" value="PDZ_sf"/>
</dbReference>
<dbReference type="InterPro" id="IPR001478">
    <property type="entry name" value="PDZ"/>
</dbReference>
<sequence>MSRLTLPFLLAALLFGQVTAQPSVVFAQAQTQTPSRTPALASIDRALEGLVSVSTTQARGTQQGSRGWSPFPNTLLPWLGTGTGIVISDDEILTSYRLVQGHDRVTVKLRGGQSHPANVVGTQPQHDLALLKVENLPKSLVRPVTLGNSDSLRSGQKLIALGLTPEGGFSAQEVTFSRAPAGNNELSLDTSLNAQARGGPLVNAQGEVVALSTGRFGVRLNEPFALGTSGAAMPVNTVKSLLADLRAGKQGQAEQRPRLGVRFVDLRNFSASDLRNLSLPTEGLLVQDVEAGSPAAKAGLRGGSQVRRLENTELRLGGDVIVAVDGQKVQDAQTLQRAVQDKATGATLKLEIWREGKTQQVSVTLDGQSS</sequence>
<dbReference type="Gene3D" id="2.40.10.120">
    <property type="match status" value="1"/>
</dbReference>
<dbReference type="RefSeq" id="WP_015236727.1">
    <property type="nucleotide sequence ID" value="NC_019793.1"/>
</dbReference>